<evidence type="ECO:0000256" key="1">
    <source>
        <dbReference type="SAM" id="MobiDB-lite"/>
    </source>
</evidence>
<keyword evidence="2" id="KW-0812">Transmembrane</keyword>
<reference evidence="3" key="2">
    <citation type="submission" date="2020-05" db="UniProtKB">
        <authorList>
            <consortium name="EnsemblMetazoa"/>
        </authorList>
    </citation>
    <scope>IDENTIFICATION</scope>
    <source>
        <strain evidence="3">IAEA</strain>
    </source>
</reference>
<keyword evidence="2" id="KW-1133">Transmembrane helix</keyword>
<keyword evidence="4" id="KW-1185">Reference proteome</keyword>
<reference evidence="4" key="1">
    <citation type="submission" date="2014-03" db="EMBL/GenBank/DDBJ databases">
        <authorList>
            <person name="Aksoy S."/>
            <person name="Warren W."/>
            <person name="Wilson R.K."/>
        </authorList>
    </citation>
    <scope>NUCLEOTIDE SEQUENCE [LARGE SCALE GENOMIC DNA]</scope>
    <source>
        <strain evidence="4">IAEA</strain>
    </source>
</reference>
<accession>A0A1A9ZVI1</accession>
<organism evidence="3 4">
    <name type="scientific">Glossina pallidipes</name>
    <name type="common">Tsetse fly</name>
    <dbReference type="NCBI Taxonomy" id="7398"/>
    <lineage>
        <taxon>Eukaryota</taxon>
        <taxon>Metazoa</taxon>
        <taxon>Ecdysozoa</taxon>
        <taxon>Arthropoda</taxon>
        <taxon>Hexapoda</taxon>
        <taxon>Insecta</taxon>
        <taxon>Pterygota</taxon>
        <taxon>Neoptera</taxon>
        <taxon>Endopterygota</taxon>
        <taxon>Diptera</taxon>
        <taxon>Brachycera</taxon>
        <taxon>Muscomorpha</taxon>
        <taxon>Hippoboscoidea</taxon>
        <taxon>Glossinidae</taxon>
        <taxon>Glossina</taxon>
    </lineage>
</organism>
<feature type="compositionally biased region" description="Basic and acidic residues" evidence="1">
    <location>
        <begin position="1"/>
        <end position="13"/>
    </location>
</feature>
<dbReference type="EnsemblMetazoa" id="GPAI026343-RA">
    <property type="protein sequence ID" value="GPAI026343-PA"/>
    <property type="gene ID" value="GPAI026343"/>
</dbReference>
<feature type="compositionally biased region" description="Acidic residues" evidence="1">
    <location>
        <begin position="54"/>
        <end position="70"/>
    </location>
</feature>
<feature type="transmembrane region" description="Helical" evidence="2">
    <location>
        <begin position="104"/>
        <end position="122"/>
    </location>
</feature>
<evidence type="ECO:0000313" key="3">
    <source>
        <dbReference type="EnsemblMetazoa" id="GPAI026343-PA"/>
    </source>
</evidence>
<evidence type="ECO:0000313" key="4">
    <source>
        <dbReference type="Proteomes" id="UP000092445"/>
    </source>
</evidence>
<proteinExistence type="predicted"/>
<dbReference type="VEuPathDB" id="VectorBase:GPAI026343"/>
<dbReference type="Proteomes" id="UP000092445">
    <property type="component" value="Unassembled WGS sequence"/>
</dbReference>
<protein>
    <submittedName>
        <fullName evidence="3">Uncharacterized protein</fullName>
    </submittedName>
</protein>
<evidence type="ECO:0000256" key="2">
    <source>
        <dbReference type="SAM" id="Phobius"/>
    </source>
</evidence>
<dbReference type="AlphaFoldDB" id="A0A1A9ZVI1"/>
<sequence length="124" mass="14062">MTSDRSRIRKVETIRANPTIEHHQQKGKVFANASSRPHYTDNNDLDNNYSSNNDADDDNDTDDDDDDDNDGSSGSRPPRLQSQRPVDGPTVSIFRFKLKSFKKFYLFFTTLIATLLVIAYTSNA</sequence>
<keyword evidence="2" id="KW-0472">Membrane</keyword>
<name>A0A1A9ZVI1_GLOPL</name>
<feature type="region of interest" description="Disordered" evidence="1">
    <location>
        <begin position="1"/>
        <end position="87"/>
    </location>
</feature>